<comment type="caution">
    <text evidence="6">The sequence shown here is derived from an EMBL/GenBank/DDBJ whole genome shotgun (WGS) entry which is preliminary data.</text>
</comment>
<dbReference type="Gene3D" id="3.30.70.1070">
    <property type="entry name" value="Sporulation related repeat"/>
    <property type="match status" value="1"/>
</dbReference>
<dbReference type="Proteomes" id="UP000274097">
    <property type="component" value="Unassembled WGS sequence"/>
</dbReference>
<evidence type="ECO:0000256" key="1">
    <source>
        <dbReference type="ARBA" id="ARBA00007734"/>
    </source>
</evidence>
<evidence type="ECO:0000259" key="5">
    <source>
        <dbReference type="PROSITE" id="PS51724"/>
    </source>
</evidence>
<evidence type="ECO:0000313" key="7">
    <source>
        <dbReference type="Proteomes" id="UP000274097"/>
    </source>
</evidence>
<gene>
    <name evidence="6" type="ORF">EBE87_00270</name>
</gene>
<keyword evidence="4" id="KW-0732">Signal</keyword>
<feature type="region of interest" description="Disordered" evidence="3">
    <location>
        <begin position="323"/>
        <end position="377"/>
    </location>
</feature>
<evidence type="ECO:0000313" key="6">
    <source>
        <dbReference type="EMBL" id="RMI26871.1"/>
    </source>
</evidence>
<name>A0ABX9VPH3_9PROT</name>
<dbReference type="EMBL" id="RFLX01000001">
    <property type="protein sequence ID" value="RMI26871.1"/>
    <property type="molecule type" value="Genomic_DNA"/>
</dbReference>
<evidence type="ECO:0000256" key="2">
    <source>
        <dbReference type="ARBA" id="ARBA00009387"/>
    </source>
</evidence>
<feature type="chain" id="PRO_5045620478" description="SPOR domain-containing protein" evidence="4">
    <location>
        <begin position="27"/>
        <end position="541"/>
    </location>
</feature>
<feature type="compositionally biased region" description="Low complexity" evidence="3">
    <location>
        <begin position="357"/>
        <end position="377"/>
    </location>
</feature>
<feature type="compositionally biased region" description="Low complexity" evidence="3">
    <location>
        <begin position="394"/>
        <end position="403"/>
    </location>
</feature>
<dbReference type="PROSITE" id="PS51257">
    <property type="entry name" value="PROKAR_LIPOPROTEIN"/>
    <property type="match status" value="1"/>
</dbReference>
<dbReference type="InterPro" id="IPR036680">
    <property type="entry name" value="SPOR-like_sf"/>
</dbReference>
<proteinExistence type="inferred from homology"/>
<dbReference type="PANTHER" id="PTHR37423:SF2">
    <property type="entry name" value="MEMBRANE-BOUND LYTIC MUREIN TRANSGLYCOSYLASE C"/>
    <property type="match status" value="1"/>
</dbReference>
<protein>
    <recommendedName>
        <fullName evidence="5">SPOR domain-containing protein</fullName>
    </recommendedName>
</protein>
<dbReference type="PROSITE" id="PS51724">
    <property type="entry name" value="SPOR"/>
    <property type="match status" value="1"/>
</dbReference>
<dbReference type="InterPro" id="IPR023346">
    <property type="entry name" value="Lysozyme-like_dom_sf"/>
</dbReference>
<dbReference type="SUPFAM" id="SSF53955">
    <property type="entry name" value="Lysozyme-like"/>
    <property type="match status" value="1"/>
</dbReference>
<dbReference type="Pfam" id="PF01464">
    <property type="entry name" value="SLT"/>
    <property type="match status" value="1"/>
</dbReference>
<organism evidence="6 7">
    <name type="scientific">Teichococcus wenyumeiae</name>
    <dbReference type="NCBI Taxonomy" id="2478470"/>
    <lineage>
        <taxon>Bacteria</taxon>
        <taxon>Pseudomonadati</taxon>
        <taxon>Pseudomonadota</taxon>
        <taxon>Alphaproteobacteria</taxon>
        <taxon>Acetobacterales</taxon>
        <taxon>Roseomonadaceae</taxon>
        <taxon>Roseomonas</taxon>
    </lineage>
</organism>
<dbReference type="PANTHER" id="PTHR37423">
    <property type="entry name" value="SOLUBLE LYTIC MUREIN TRANSGLYCOSYLASE-RELATED"/>
    <property type="match status" value="1"/>
</dbReference>
<feature type="region of interest" description="Disordered" evidence="3">
    <location>
        <begin position="298"/>
        <end position="317"/>
    </location>
</feature>
<dbReference type="InterPro" id="IPR008258">
    <property type="entry name" value="Transglycosylase_SLT_dom_1"/>
</dbReference>
<dbReference type="CDD" id="cd00254">
    <property type="entry name" value="LT-like"/>
    <property type="match status" value="1"/>
</dbReference>
<feature type="region of interest" description="Disordered" evidence="3">
    <location>
        <begin position="394"/>
        <end position="415"/>
    </location>
</feature>
<dbReference type="RefSeq" id="WP_122139808.1">
    <property type="nucleotide sequence ID" value="NZ_RFLX01000001.1"/>
</dbReference>
<dbReference type="Gene3D" id="1.10.530.10">
    <property type="match status" value="1"/>
</dbReference>
<comment type="similarity">
    <text evidence="1">Belongs to the transglycosylase Slt family.</text>
</comment>
<feature type="domain" description="SPOR" evidence="5">
    <location>
        <begin position="457"/>
        <end position="541"/>
    </location>
</feature>
<comment type="similarity">
    <text evidence="2">Belongs to the virb1 family.</text>
</comment>
<sequence>MTPFQFRPSRSHARAAATMGVLALLAACGSSEQAQRPVTAKAAAQAAAYPQPSSYDPPGSSSDPWGPYIKEASKRFDVPERWIREVMRQESGGRATARSPVGAMGLMQVMPGTYAELRARYGFGDDPYHPWNSIMAGTAYVREMYELYGSPGFLAAYNAGPRRLEDYLWSSKGLPAETRNYVARIGPRIIDAHPSRRAAPEVYAAAEIPLNIPAGPRRGDTATMLALREQRNAVDPGIRVASLPPGPVTRMEPIPDGSTYASAPVQVASLSNVVSRMDPIPDGSTYNNTPTNVVARMDPIPDGSTYASAEPTGPVTRMEPIPDGSTYARTADVPAPPPPAPSAPVALASLPAPPRAPSMTGSALAAAAPAPRGSASGSAASALASLRANAAVAEAPRGPAARPTSEPVQVAEAPRPSGFRLVASANAGSLTGNYLRPPSQGGTGGGVSAPTPASMPAATTGQWAVQVGAFASANLARTASDAARSRIGARGARTVVEPVASGRATLYRARVGGLSHDAAQSACEKLRTQGACIIVSPDAQG</sequence>
<evidence type="ECO:0000256" key="3">
    <source>
        <dbReference type="SAM" id="MobiDB-lite"/>
    </source>
</evidence>
<feature type="signal peptide" evidence="4">
    <location>
        <begin position="1"/>
        <end position="26"/>
    </location>
</feature>
<keyword evidence="7" id="KW-1185">Reference proteome</keyword>
<dbReference type="Pfam" id="PF05036">
    <property type="entry name" value="SPOR"/>
    <property type="match status" value="1"/>
</dbReference>
<reference evidence="6 7" key="1">
    <citation type="submission" date="2018-10" db="EMBL/GenBank/DDBJ databases">
        <title>Roseomonas sp. nov., isolated from feces of Tibetan antelopes in the Qinghai-Tibet plateau, China.</title>
        <authorList>
            <person name="Tian Z."/>
        </authorList>
    </citation>
    <scope>NUCLEOTIDE SEQUENCE [LARGE SCALE GENOMIC DNA]</scope>
    <source>
        <strain evidence="6 7">Z23</strain>
    </source>
</reference>
<evidence type="ECO:0000256" key="4">
    <source>
        <dbReference type="SAM" id="SignalP"/>
    </source>
</evidence>
<dbReference type="InterPro" id="IPR007730">
    <property type="entry name" value="SPOR-like_dom"/>
</dbReference>
<accession>A0ABX9VPH3</accession>